<protein>
    <submittedName>
        <fullName evidence="6">Uncharacterized protein</fullName>
    </submittedName>
</protein>
<reference evidence="6 7" key="1">
    <citation type="submission" date="2021-05" db="EMBL/GenBank/DDBJ databases">
        <title>Genome Assembly of Synthetic Allotetraploid Brassica napus Reveals Homoeologous Exchanges between Subgenomes.</title>
        <authorList>
            <person name="Davis J.T."/>
        </authorList>
    </citation>
    <scope>NUCLEOTIDE SEQUENCE [LARGE SCALE GENOMIC DNA]</scope>
    <source>
        <strain evidence="7">cv. Da-Ae</strain>
        <tissue evidence="6">Seedling</tissue>
    </source>
</reference>
<accession>A0ABQ8D244</accession>
<dbReference type="InterPro" id="IPR044246">
    <property type="entry name" value="ZFP3-like"/>
</dbReference>
<dbReference type="Proteomes" id="UP000824890">
    <property type="component" value="Unassembled WGS sequence"/>
</dbReference>
<keyword evidence="7" id="KW-1185">Reference proteome</keyword>
<gene>
    <name evidence="6" type="ORF">HID58_023430</name>
</gene>
<keyword evidence="2" id="KW-0479">Metal-binding</keyword>
<evidence type="ECO:0000256" key="1">
    <source>
        <dbReference type="ARBA" id="ARBA00004123"/>
    </source>
</evidence>
<evidence type="ECO:0000256" key="4">
    <source>
        <dbReference type="ARBA" id="ARBA00022833"/>
    </source>
</evidence>
<comment type="subcellular location">
    <subcellularLocation>
        <location evidence="1">Nucleus</location>
    </subcellularLocation>
</comment>
<evidence type="ECO:0000313" key="6">
    <source>
        <dbReference type="EMBL" id="KAH0923412.1"/>
    </source>
</evidence>
<organism evidence="6 7">
    <name type="scientific">Brassica napus</name>
    <name type="common">Rape</name>
    <dbReference type="NCBI Taxonomy" id="3708"/>
    <lineage>
        <taxon>Eukaryota</taxon>
        <taxon>Viridiplantae</taxon>
        <taxon>Streptophyta</taxon>
        <taxon>Embryophyta</taxon>
        <taxon>Tracheophyta</taxon>
        <taxon>Spermatophyta</taxon>
        <taxon>Magnoliopsida</taxon>
        <taxon>eudicotyledons</taxon>
        <taxon>Gunneridae</taxon>
        <taxon>Pentapetalae</taxon>
        <taxon>rosids</taxon>
        <taxon>malvids</taxon>
        <taxon>Brassicales</taxon>
        <taxon>Brassicaceae</taxon>
        <taxon>Brassiceae</taxon>
        <taxon>Brassica</taxon>
    </lineage>
</organism>
<keyword evidence="5" id="KW-0539">Nucleus</keyword>
<evidence type="ECO:0000256" key="3">
    <source>
        <dbReference type="ARBA" id="ARBA00022771"/>
    </source>
</evidence>
<evidence type="ECO:0000256" key="2">
    <source>
        <dbReference type="ARBA" id="ARBA00022723"/>
    </source>
</evidence>
<evidence type="ECO:0000256" key="5">
    <source>
        <dbReference type="ARBA" id="ARBA00023242"/>
    </source>
</evidence>
<keyword evidence="3" id="KW-0863">Zinc-finger</keyword>
<name>A0ABQ8D244_BRANA</name>
<evidence type="ECO:0000313" key="7">
    <source>
        <dbReference type="Proteomes" id="UP000824890"/>
    </source>
</evidence>
<comment type="caution">
    <text evidence="6">The sequence shown here is derived from an EMBL/GenBank/DDBJ whole genome shotgun (WGS) entry which is preliminary data.</text>
</comment>
<proteinExistence type="predicted"/>
<keyword evidence="4" id="KW-0862">Zinc</keyword>
<dbReference type="EMBL" id="JAGKQM010000006">
    <property type="protein sequence ID" value="KAH0923412.1"/>
    <property type="molecule type" value="Genomic_DNA"/>
</dbReference>
<dbReference type="PANTHER" id="PTHR47287">
    <property type="entry name" value="C2H2 AND C2HC ZINC FINGERS SUPERFAMILY PROTEIN"/>
    <property type="match status" value="1"/>
</dbReference>
<dbReference type="PANTHER" id="PTHR47287:SF14">
    <property type="entry name" value="GENOME ASSEMBLY, CHROMOSOME: A02"/>
    <property type="match status" value="1"/>
</dbReference>
<sequence length="277" mass="31027">MLPFLRQPLCCNIDVSAVLMCRVAGGSQLRPPTLDRNSGFMFCGCLPATAVEACWSHFGECSADNPFKLYSCLLILQTRSKKRVSKTKKQTFNDSSQELNLIDCIDTSMDVHQAHKHLVVTKTHKRERTLAKRGKRMAALASSFGHPYAFSPVPFHGHYNNRSLGIQAHSMSHKLISYNGFGSPYGQINWSRLPFDQLPAIGKLSSMENFHLQQPHQMMMDPSVNVRSNYIGIPSTNIGKILVGSPITLEQWKDDGGLLSTNQEEQQKHKLDLSLKL</sequence>